<feature type="compositionally biased region" description="Low complexity" evidence="1">
    <location>
        <begin position="1"/>
        <end position="12"/>
    </location>
</feature>
<feature type="compositionally biased region" description="Low complexity" evidence="1">
    <location>
        <begin position="134"/>
        <end position="148"/>
    </location>
</feature>
<dbReference type="EMBL" id="WIWT01000047">
    <property type="protein sequence ID" value="KAF3208443.1"/>
    <property type="molecule type" value="Genomic_DNA"/>
</dbReference>
<reference evidence="2 4" key="1">
    <citation type="submission" date="2019-06" db="EMBL/GenBank/DDBJ databases">
        <authorList>
            <person name="Palmer J.M."/>
        </authorList>
    </citation>
    <scope>NUCLEOTIDE SEQUENCE [LARGE SCALE GENOMIC DNA]</scope>
    <source>
        <strain evidence="2 4">TWF106</strain>
        <strain evidence="3">TWF679</strain>
    </source>
</reference>
<feature type="region of interest" description="Disordered" evidence="1">
    <location>
        <begin position="1"/>
        <end position="37"/>
    </location>
</feature>
<feature type="region of interest" description="Disordered" evidence="1">
    <location>
        <begin position="116"/>
        <end position="163"/>
    </location>
</feature>
<evidence type="ECO:0000313" key="2">
    <source>
        <dbReference type="EMBL" id="KAF3203794.1"/>
    </source>
</evidence>
<dbReference type="Proteomes" id="UP000614610">
    <property type="component" value="Unassembled WGS sequence"/>
</dbReference>
<dbReference type="OrthoDB" id="5427059at2759"/>
<dbReference type="EMBL" id="WIWS01000132">
    <property type="protein sequence ID" value="KAF3203794.1"/>
    <property type="molecule type" value="Genomic_DNA"/>
</dbReference>
<comment type="caution">
    <text evidence="2">The sequence shown here is derived from an EMBL/GenBank/DDBJ whole genome shotgun (WGS) entry which is preliminary data.</text>
</comment>
<feature type="compositionally biased region" description="Low complexity" evidence="1">
    <location>
        <begin position="22"/>
        <end position="37"/>
    </location>
</feature>
<evidence type="ECO:0000256" key="1">
    <source>
        <dbReference type="SAM" id="MobiDB-lite"/>
    </source>
</evidence>
<evidence type="ECO:0000313" key="4">
    <source>
        <dbReference type="Proteomes" id="UP000472727"/>
    </source>
</evidence>
<proteinExistence type="predicted"/>
<dbReference type="Proteomes" id="UP000472727">
    <property type="component" value="Unassembled WGS sequence"/>
</dbReference>
<protein>
    <submittedName>
        <fullName evidence="2">Uncharacterized protein</fullName>
    </submittedName>
</protein>
<name>A0A7C8UCL3_ORBOL</name>
<evidence type="ECO:0000313" key="3">
    <source>
        <dbReference type="EMBL" id="KAF3208443.1"/>
    </source>
</evidence>
<dbReference type="AlphaFoldDB" id="A0A7C8UCL3"/>
<gene>
    <name evidence="2" type="ORF">TWF106_001877</name>
    <name evidence="3" type="ORF">TWF679_007794</name>
</gene>
<accession>A0A7C8UCL3</accession>
<organism evidence="2 4">
    <name type="scientific">Orbilia oligospora</name>
    <name type="common">Nematode-trapping fungus</name>
    <name type="synonym">Arthrobotrys oligospora</name>
    <dbReference type="NCBI Taxonomy" id="2813651"/>
    <lineage>
        <taxon>Eukaryota</taxon>
        <taxon>Fungi</taxon>
        <taxon>Dikarya</taxon>
        <taxon>Ascomycota</taxon>
        <taxon>Pezizomycotina</taxon>
        <taxon>Orbiliomycetes</taxon>
        <taxon>Orbiliales</taxon>
        <taxon>Orbiliaceae</taxon>
        <taxon>Orbilia</taxon>
    </lineage>
</organism>
<sequence length="524" mass="58447">MTTATITMHMTHQPLSSQPMATSSTPTNYNNNNNTTSRYTITRSTSERQTLNSLVRASALFKSAFEDGILFEDASIYKEEAYFIAYFADSFRKRPRTLSDLDVVLLSYPTAKVAGGSPYSSGSGTTSGSGGVRPGSASSAVSSSSSSSIGGGGSSSGGQTRIANTQTSTPWYHARILNGPAEFSERVVANHKAIVEISEQFISKMKYPTLLVNTATQPTADDDNKAEKEKETADLKQKYLEEGAPATDTEKQTIIRGLYRLWLISLVYGANTIPESGERNVDSDFGRMMACYRCLGGLKYWDVKVIQILMAYLLKELKPVFWYYKRIEKVVNEGILNSNFTEAAAEEIYTSQYFNTFMTTEFPHNAASWLKHSKKPLLLSERFSTLSSVIKLTTPKRPNEESLRFFLSKDVLKWHARELQSPWSVISGKEFSENVPLKPLCKAVGDGIGHKLPDTAIPAVKKSAWLVVELGRQDSTETDFWGGVWDDERLRGWGYCLPKFEEENLGKKAWKGHLRRLSSRLKLH</sequence>